<dbReference type="OrthoDB" id="9809265at2"/>
<dbReference type="EMBL" id="ONZG01000006">
    <property type="protein sequence ID" value="SPJ29273.1"/>
    <property type="molecule type" value="Genomic_DNA"/>
</dbReference>
<evidence type="ECO:0000259" key="3">
    <source>
        <dbReference type="PROSITE" id="PS50977"/>
    </source>
</evidence>
<accession>A0A2R8CA62</accession>
<dbReference type="PROSITE" id="PS50977">
    <property type="entry name" value="HTH_TETR_2"/>
    <property type="match status" value="1"/>
</dbReference>
<dbReference type="Proteomes" id="UP000244898">
    <property type="component" value="Unassembled WGS sequence"/>
</dbReference>
<feature type="domain" description="HTH tetR-type" evidence="3">
    <location>
        <begin position="8"/>
        <end position="68"/>
    </location>
</feature>
<dbReference type="Pfam" id="PF00440">
    <property type="entry name" value="TetR_N"/>
    <property type="match status" value="1"/>
</dbReference>
<dbReference type="InterPro" id="IPR001647">
    <property type="entry name" value="HTH_TetR"/>
</dbReference>
<feature type="DNA-binding region" description="H-T-H motif" evidence="2">
    <location>
        <begin position="31"/>
        <end position="50"/>
    </location>
</feature>
<dbReference type="GO" id="GO:0003677">
    <property type="term" value="F:DNA binding"/>
    <property type="evidence" value="ECO:0007669"/>
    <property type="project" value="UniProtKB-UniRule"/>
</dbReference>
<evidence type="ECO:0000256" key="2">
    <source>
        <dbReference type="PROSITE-ProRule" id="PRU00335"/>
    </source>
</evidence>
<proteinExistence type="predicted"/>
<dbReference type="InterPro" id="IPR009057">
    <property type="entry name" value="Homeodomain-like_sf"/>
</dbReference>
<keyword evidence="1 2" id="KW-0238">DNA-binding</keyword>
<protein>
    <submittedName>
        <fullName evidence="4">HTH-type transcriptional regulator BetI</fullName>
    </submittedName>
</protein>
<gene>
    <name evidence="4" type="primary">betI_2</name>
    <name evidence="4" type="ORF">TRM7615_02786</name>
</gene>
<keyword evidence="5" id="KW-1185">Reference proteome</keyword>
<name>A0A2R8CA62_9RHOB</name>
<sequence length="196" mass="21501">MGRPSVQKQRKAEVLDAFLTCASKYGIEGATLERIASEAGLKRPLIRHHLGNRDDMVKALSEYVITGINSSVEDMRAALEGYPSAKDFIDALYAPESETDPRLNIVFQSLTHSADNYPGLRQELIAAMQSLFDLASEVMQRNHPNATKAECDIVAQGVIGLYLTMDSLSPLSPPSDWAHSSYFASLRLANSLLETS</sequence>
<dbReference type="Gene3D" id="1.10.357.10">
    <property type="entry name" value="Tetracycline Repressor, domain 2"/>
    <property type="match status" value="1"/>
</dbReference>
<evidence type="ECO:0000256" key="1">
    <source>
        <dbReference type="ARBA" id="ARBA00023125"/>
    </source>
</evidence>
<reference evidence="5" key="1">
    <citation type="submission" date="2018-03" db="EMBL/GenBank/DDBJ databases">
        <authorList>
            <person name="Rodrigo-Torres L."/>
            <person name="Arahal R. D."/>
            <person name="Lucena T."/>
        </authorList>
    </citation>
    <scope>NUCLEOTIDE SEQUENCE [LARGE SCALE GENOMIC DNA]</scope>
    <source>
        <strain evidence="5">CECT 7615</strain>
    </source>
</reference>
<evidence type="ECO:0000313" key="4">
    <source>
        <dbReference type="EMBL" id="SPJ29273.1"/>
    </source>
</evidence>
<evidence type="ECO:0000313" key="5">
    <source>
        <dbReference type="Proteomes" id="UP000244898"/>
    </source>
</evidence>
<dbReference type="SUPFAM" id="SSF46689">
    <property type="entry name" value="Homeodomain-like"/>
    <property type="match status" value="1"/>
</dbReference>
<organism evidence="4 5">
    <name type="scientific">Falsiruegeria mediterranea M17</name>
    <dbReference type="NCBI Taxonomy" id="1200281"/>
    <lineage>
        <taxon>Bacteria</taxon>
        <taxon>Pseudomonadati</taxon>
        <taxon>Pseudomonadota</taxon>
        <taxon>Alphaproteobacteria</taxon>
        <taxon>Rhodobacterales</taxon>
        <taxon>Roseobacteraceae</taxon>
        <taxon>Falsiruegeria</taxon>
    </lineage>
</organism>
<dbReference type="AlphaFoldDB" id="A0A2R8CA62"/>
<dbReference type="RefSeq" id="WP_108788485.1">
    <property type="nucleotide sequence ID" value="NZ_ONZG01000006.1"/>
</dbReference>